<sequence length="59" mass="6771">NRGLLDASHFLFNLVLRLYEQAKGLQKNQIQIKCLDAMDALLRGEWISPSEFSAHEDIL</sequence>
<feature type="non-terminal residue" evidence="1">
    <location>
        <position position="1"/>
    </location>
</feature>
<comment type="caution">
    <text evidence="1">The sequence shown here is derived from an EMBL/GenBank/DDBJ whole genome shotgun (WGS) entry which is preliminary data.</text>
</comment>
<name>X0XP50_9ZZZZ</name>
<reference evidence="1" key="1">
    <citation type="journal article" date="2014" name="Front. Microbiol.">
        <title>High frequency of phylogenetically diverse reductive dehalogenase-homologous genes in deep subseafloor sedimentary metagenomes.</title>
        <authorList>
            <person name="Kawai M."/>
            <person name="Futagami T."/>
            <person name="Toyoda A."/>
            <person name="Takaki Y."/>
            <person name="Nishi S."/>
            <person name="Hori S."/>
            <person name="Arai W."/>
            <person name="Tsubouchi T."/>
            <person name="Morono Y."/>
            <person name="Uchiyama I."/>
            <person name="Ito T."/>
            <person name="Fujiyama A."/>
            <person name="Inagaki F."/>
            <person name="Takami H."/>
        </authorList>
    </citation>
    <scope>NUCLEOTIDE SEQUENCE</scope>
    <source>
        <strain evidence="1">Expedition CK06-06</strain>
    </source>
</reference>
<protein>
    <submittedName>
        <fullName evidence="1">Uncharacterized protein</fullName>
    </submittedName>
</protein>
<dbReference type="AlphaFoldDB" id="X0XP50"/>
<accession>X0XP50</accession>
<evidence type="ECO:0000313" key="1">
    <source>
        <dbReference type="EMBL" id="GAG37107.1"/>
    </source>
</evidence>
<dbReference type="EMBL" id="BARS01043202">
    <property type="protein sequence ID" value="GAG37107.1"/>
    <property type="molecule type" value="Genomic_DNA"/>
</dbReference>
<proteinExistence type="predicted"/>
<gene>
    <name evidence="1" type="ORF">S01H1_65442</name>
</gene>
<organism evidence="1">
    <name type="scientific">marine sediment metagenome</name>
    <dbReference type="NCBI Taxonomy" id="412755"/>
    <lineage>
        <taxon>unclassified sequences</taxon>
        <taxon>metagenomes</taxon>
        <taxon>ecological metagenomes</taxon>
    </lineage>
</organism>